<sequence>MQTQHSRRDSSGRTFDLNAIASGSNGAHVTNRERACRLSVIINAVRDLKRKKLSSSPKEPLFKLTVGGQSRQTSEIKGKADEYGVIIVNESFTFDVKDAKSSVLSVQVFGKGLLGAECFGQCKDIVIADLLNKPQGGLCNLKAQWYELYSKDGKRVFPGKVLMQIAAGVAKPEQVLRVFVGTWNVGDTRPADNLTSWLPTNSNYDIVSIGTQECDYQARAPHTECSRDWMATLRSFLGHHYKVVHGISRGKMRLAVFARIDGEKAISDICSGSEATGVGNVMPNKGGLCIALKFWDTSLCFINCHLSAHVGQCEARNGNYRDIVGNIRINDLNIDILNQFHHVFWFGDLNYRLDFGADEEALITPETAAWDAVAQKIQQDDFHSLLQYDELHKEKAAKRVLFSFKEGEINFAPTFKMRRDTEDAYDMKRVPAWCDRILWSSLPGCTMEQLSYTSSPSVSSSDHKPVAATFSLKAYALPCNCLDNLDEEDKRWHVRFTVLRARNLRASDVCGYSDPYVSFLGPNLFEEVRTAVRLQNLNPVWNPLKDLPTIVLNTFAIERLEKEYLMVRVVDYNKKSTDDTLGYGVIPLAGAVTAFRCKGTADFVVELSHRGCPAGTLEGTLKLTWERNVAKRRFKLANGFSGRSGSMKHQLKRRVFSSRLFQ</sequence>
<dbReference type="GO" id="GO:0004439">
    <property type="term" value="F:phosphatidylinositol-4,5-bisphosphate 5-phosphatase activity"/>
    <property type="evidence" value="ECO:0007669"/>
    <property type="project" value="TreeGrafter"/>
</dbReference>
<dbReference type="Gene3D" id="3.60.10.10">
    <property type="entry name" value="Endonuclease/exonuclease/phosphatase"/>
    <property type="match status" value="1"/>
</dbReference>
<dbReference type="GO" id="GO:0046856">
    <property type="term" value="P:phosphatidylinositol dephosphorylation"/>
    <property type="evidence" value="ECO:0007669"/>
    <property type="project" value="InterPro"/>
</dbReference>
<evidence type="ECO:0000313" key="4">
    <source>
        <dbReference type="Proteomes" id="UP000886520"/>
    </source>
</evidence>
<evidence type="ECO:0000313" key="3">
    <source>
        <dbReference type="EMBL" id="KAI5064030.1"/>
    </source>
</evidence>
<dbReference type="PANTHER" id="PTHR11200:SF291">
    <property type="entry name" value="INOSITOL 5-PHOSPHATASE"/>
    <property type="match status" value="1"/>
</dbReference>
<name>A0A9D4Z7P8_ADICA</name>
<dbReference type="PROSITE" id="PS50004">
    <property type="entry name" value="C2"/>
    <property type="match status" value="2"/>
</dbReference>
<protein>
    <recommendedName>
        <fullName evidence="2">C2 domain-containing protein</fullName>
    </recommendedName>
</protein>
<dbReference type="Pfam" id="PF00168">
    <property type="entry name" value="C2"/>
    <property type="match status" value="2"/>
</dbReference>
<dbReference type="InterPro" id="IPR000300">
    <property type="entry name" value="IPPc"/>
</dbReference>
<dbReference type="OrthoDB" id="62798at2759"/>
<gene>
    <name evidence="3" type="ORF">GOP47_0020700</name>
</gene>
<feature type="domain" description="C2" evidence="2">
    <location>
        <begin position="23"/>
        <end position="140"/>
    </location>
</feature>
<dbReference type="Proteomes" id="UP000886520">
    <property type="component" value="Chromosome 20"/>
</dbReference>
<reference evidence="3" key="1">
    <citation type="submission" date="2021-01" db="EMBL/GenBank/DDBJ databases">
        <title>Adiantum capillus-veneris genome.</title>
        <authorList>
            <person name="Fang Y."/>
            <person name="Liao Q."/>
        </authorList>
    </citation>
    <scope>NUCLEOTIDE SEQUENCE</scope>
    <source>
        <strain evidence="3">H3</strain>
        <tissue evidence="3">Leaf</tissue>
    </source>
</reference>
<keyword evidence="4" id="KW-1185">Reference proteome</keyword>
<dbReference type="SMART" id="SM00128">
    <property type="entry name" value="IPPc"/>
    <property type="match status" value="1"/>
</dbReference>
<feature type="domain" description="C2" evidence="2">
    <location>
        <begin position="473"/>
        <end position="601"/>
    </location>
</feature>
<proteinExistence type="inferred from homology"/>
<dbReference type="InterPro" id="IPR035892">
    <property type="entry name" value="C2_domain_sf"/>
</dbReference>
<comment type="caution">
    <text evidence="3">The sequence shown here is derived from an EMBL/GenBank/DDBJ whole genome shotgun (WGS) entry which is preliminary data.</text>
</comment>
<dbReference type="EMBL" id="JABFUD020000020">
    <property type="protein sequence ID" value="KAI5064030.1"/>
    <property type="molecule type" value="Genomic_DNA"/>
</dbReference>
<organism evidence="3 4">
    <name type="scientific">Adiantum capillus-veneris</name>
    <name type="common">Maidenhair fern</name>
    <dbReference type="NCBI Taxonomy" id="13818"/>
    <lineage>
        <taxon>Eukaryota</taxon>
        <taxon>Viridiplantae</taxon>
        <taxon>Streptophyta</taxon>
        <taxon>Embryophyta</taxon>
        <taxon>Tracheophyta</taxon>
        <taxon>Polypodiopsida</taxon>
        <taxon>Polypodiidae</taxon>
        <taxon>Polypodiales</taxon>
        <taxon>Pteridineae</taxon>
        <taxon>Pteridaceae</taxon>
        <taxon>Vittarioideae</taxon>
        <taxon>Adiantum</taxon>
    </lineage>
</organism>
<dbReference type="SMART" id="SM00239">
    <property type="entry name" value="C2"/>
    <property type="match status" value="2"/>
</dbReference>
<dbReference type="InterPro" id="IPR036691">
    <property type="entry name" value="Endo/exonu/phosph_ase_sf"/>
</dbReference>
<dbReference type="SUPFAM" id="SSF56219">
    <property type="entry name" value="DNase I-like"/>
    <property type="match status" value="1"/>
</dbReference>
<accession>A0A9D4Z7P8</accession>
<dbReference type="InterPro" id="IPR000008">
    <property type="entry name" value="C2_dom"/>
</dbReference>
<dbReference type="Pfam" id="PF22669">
    <property type="entry name" value="Exo_endo_phos2"/>
    <property type="match status" value="1"/>
</dbReference>
<evidence type="ECO:0000256" key="1">
    <source>
        <dbReference type="ARBA" id="ARBA00010768"/>
    </source>
</evidence>
<dbReference type="SUPFAM" id="SSF49562">
    <property type="entry name" value="C2 domain (Calcium/lipid-binding domain, CaLB)"/>
    <property type="match status" value="2"/>
</dbReference>
<dbReference type="InterPro" id="IPR046985">
    <property type="entry name" value="IP5"/>
</dbReference>
<evidence type="ECO:0000259" key="2">
    <source>
        <dbReference type="PROSITE" id="PS50004"/>
    </source>
</evidence>
<dbReference type="AlphaFoldDB" id="A0A9D4Z7P8"/>
<dbReference type="Gene3D" id="2.60.40.150">
    <property type="entry name" value="C2 domain"/>
    <property type="match status" value="2"/>
</dbReference>
<dbReference type="PANTHER" id="PTHR11200">
    <property type="entry name" value="INOSITOL 5-PHOSPHATASE"/>
    <property type="match status" value="1"/>
</dbReference>
<comment type="similarity">
    <text evidence="1">Belongs to the inositol polyphosphate 5-phosphatase family.</text>
</comment>
<dbReference type="CDD" id="cd00030">
    <property type="entry name" value="C2"/>
    <property type="match status" value="2"/>
</dbReference>